<dbReference type="Gene3D" id="2.170.270.10">
    <property type="entry name" value="SET domain"/>
    <property type="match status" value="1"/>
</dbReference>
<dbReference type="Pfam" id="PF00096">
    <property type="entry name" value="zf-C2H2"/>
    <property type="match status" value="1"/>
</dbReference>
<name>A0A9P0IYK5_APHGO</name>
<dbReference type="InterPro" id="IPR046341">
    <property type="entry name" value="SET_dom_sf"/>
</dbReference>
<dbReference type="InterPro" id="IPR013087">
    <property type="entry name" value="Znf_C2H2_type"/>
</dbReference>
<evidence type="ECO:0000259" key="8">
    <source>
        <dbReference type="PROSITE" id="PS50280"/>
    </source>
</evidence>
<dbReference type="Pfam" id="PF21549">
    <property type="entry name" value="PRDM2_PR"/>
    <property type="match status" value="1"/>
</dbReference>
<gene>
    <name evidence="9" type="ORF">APHIGO_LOCUS5419</name>
</gene>
<evidence type="ECO:0000259" key="7">
    <source>
        <dbReference type="PROSITE" id="PS50157"/>
    </source>
</evidence>
<evidence type="ECO:0000256" key="3">
    <source>
        <dbReference type="ARBA" id="ARBA00022771"/>
    </source>
</evidence>
<sequence>MDLKQGSSTDWCPDDFDQDDDINRPGPSGMKHNTGHFLIGGMKFKNIDFIKDTFTDDNIVLTDTNGRPFDVLTNNDMDSMTVLDDQATDFGMTKHSQTVMLPEYNSMSEVETMVSMPEQYFQNDLYHIKSNNMSQVSNRHSVMDNLSHDNSLVQIDQLSFIPKQTNNFVNNLGSNQDMILETGNNRFLFSENGGSYIEVTLKENDVLNSDENEFYTVPQSRSVQDNHIAQKIVSIDDLSLLSSPKSHHNVELLVNHEELVDDIDTCDIAVVDESQIPLNSNQLKDRIEEGSESVSLDVDHHQHSSGFQRMSKETIEKIAEEFVRQPQRIDEDISINFISRINPKPPSLIEYWCEDCNKLYQNESNCPIHRVNSIIDLAVQTRARASLPATHLRIMKIKTQENLNNKFGVFARKTIQKHTQFGPLEGVNIKDEDCVEEPINDEFKYLLEVDKQFRRIDVSNEDKSNWMCFVQPAKTKQEQNMIVDQIGDYLYFTTTRAIYQREELRVGYSTFYAHKRGLQVLPAAAENNHGISSLQVRKPFKSLKISQELSKQSDHLRNNLPSKGKMMRTSSTPCKNMTIKRKLSNRFGKNNSQCNLYVNAQSNSKNNYRMKLRSNYSILNIFMCVSCELKFSKRETILIHIKMHDDEFDGERVTLTDTSCPECNSEFHLNEELIKHVYVHSFTDNRMGLGGTIYNCHQCERRYRNAIHLKAHQAKHKENDLKPYKCNMCDKRFMNTVVLTCHVRTHFEGVIYDCPMCRLTFVDLKSLKGHVYSHAVNNIFYCPMCPLQFNTYKSIRKHIRARHHGIEFGCEYCNSSFNSRFNLNLHMLSHSDQRDFLCTMCGKQYKRKDKLKIHMNKVHYSKKKPSKTLLKLEAKAEKRAQQIQLKTAKTMLEYESSEFRCDKCLVGFKRRGVYVNHLVLRHPEINLNSVPSLNQPVLPKAKMYMCLYCDKMYKTNAKRKSHILKNHPDCELPEKPTDKTITIDDSPSSLVTTSTAATGSSQAHSCQWCYKQYVLKNKLLRHQRAQHYHLLPPSLQEPQPSKKLGYKVKKTNHPPQTVNIQFTDTDGFELTATDIQLDNPIEPGSIIAIKRPIKGNSQYMSQTMQNLGLSTANGGLNEEQYYRILDTQGDVAYAQVIDSPVTLLTFAGQTIQQVLSSCSAATVLTTDCCTATTSTGGSCTTSTEGLQ</sequence>
<dbReference type="Gene3D" id="3.30.160.60">
    <property type="entry name" value="Classic Zinc Finger"/>
    <property type="match status" value="5"/>
</dbReference>
<evidence type="ECO:0000256" key="4">
    <source>
        <dbReference type="ARBA" id="ARBA00022833"/>
    </source>
</evidence>
<feature type="domain" description="C2H2-type" evidence="7">
    <location>
        <begin position="622"/>
        <end position="649"/>
    </location>
</feature>
<reference evidence="9" key="1">
    <citation type="submission" date="2022-02" db="EMBL/GenBank/DDBJ databases">
        <authorList>
            <person name="King R."/>
        </authorList>
    </citation>
    <scope>NUCLEOTIDE SEQUENCE</scope>
</reference>
<feature type="region of interest" description="Disordered" evidence="6">
    <location>
        <begin position="1"/>
        <end position="29"/>
    </location>
</feature>
<feature type="domain" description="C2H2-type" evidence="7">
    <location>
        <begin position="836"/>
        <end position="864"/>
    </location>
</feature>
<evidence type="ECO:0000256" key="2">
    <source>
        <dbReference type="ARBA" id="ARBA00022737"/>
    </source>
</evidence>
<dbReference type="PROSITE" id="PS00028">
    <property type="entry name" value="ZINC_FINGER_C2H2_1"/>
    <property type="match status" value="11"/>
</dbReference>
<dbReference type="InterPro" id="IPR001214">
    <property type="entry name" value="SET_dom"/>
</dbReference>
<dbReference type="AlphaFoldDB" id="A0A9P0IYK5"/>
<dbReference type="SUPFAM" id="SSF57667">
    <property type="entry name" value="beta-beta-alpha zinc fingers"/>
    <property type="match status" value="3"/>
</dbReference>
<dbReference type="FunFam" id="3.30.160.60:FF:000100">
    <property type="entry name" value="Zinc finger 45-like"/>
    <property type="match status" value="1"/>
</dbReference>
<feature type="domain" description="SET" evidence="8">
    <location>
        <begin position="390"/>
        <end position="509"/>
    </location>
</feature>
<feature type="domain" description="C2H2-type" evidence="7">
    <location>
        <begin position="694"/>
        <end position="721"/>
    </location>
</feature>
<dbReference type="PROSITE" id="PS50280">
    <property type="entry name" value="SET"/>
    <property type="match status" value="1"/>
</dbReference>
<dbReference type="GO" id="GO:0008757">
    <property type="term" value="F:S-adenosylmethionine-dependent methyltransferase activity"/>
    <property type="evidence" value="ECO:0007669"/>
    <property type="project" value="UniProtKB-ARBA"/>
</dbReference>
<keyword evidence="1" id="KW-0479">Metal-binding</keyword>
<dbReference type="PROSITE" id="PS50157">
    <property type="entry name" value="ZINC_FINGER_C2H2_2"/>
    <property type="match status" value="8"/>
</dbReference>
<dbReference type="GO" id="GO:0008270">
    <property type="term" value="F:zinc ion binding"/>
    <property type="evidence" value="ECO:0007669"/>
    <property type="project" value="UniProtKB-KW"/>
</dbReference>
<keyword evidence="10" id="KW-1185">Reference proteome</keyword>
<evidence type="ECO:0000256" key="5">
    <source>
        <dbReference type="PROSITE-ProRule" id="PRU00042"/>
    </source>
</evidence>
<evidence type="ECO:0000256" key="1">
    <source>
        <dbReference type="ARBA" id="ARBA00022723"/>
    </source>
</evidence>
<dbReference type="GO" id="GO:0008276">
    <property type="term" value="F:protein methyltransferase activity"/>
    <property type="evidence" value="ECO:0007669"/>
    <property type="project" value="UniProtKB-ARBA"/>
</dbReference>
<keyword evidence="4" id="KW-0862">Zinc</keyword>
<dbReference type="PANTHER" id="PTHR24379">
    <property type="entry name" value="KRAB AND ZINC FINGER DOMAIN-CONTAINING"/>
    <property type="match status" value="1"/>
</dbReference>
<evidence type="ECO:0000256" key="6">
    <source>
        <dbReference type="SAM" id="MobiDB-lite"/>
    </source>
</evidence>
<keyword evidence="2" id="KW-0677">Repeat</keyword>
<dbReference type="InterPro" id="IPR036236">
    <property type="entry name" value="Znf_C2H2_sf"/>
</dbReference>
<feature type="domain" description="C2H2-type" evidence="7">
    <location>
        <begin position="724"/>
        <end position="746"/>
    </location>
</feature>
<accession>A0A9P0IYK5</accession>
<feature type="domain" description="C2H2-type" evidence="7">
    <location>
        <begin position="1004"/>
        <end position="1032"/>
    </location>
</feature>
<dbReference type="EMBL" id="OU899035">
    <property type="protein sequence ID" value="CAH1724052.1"/>
    <property type="molecule type" value="Genomic_DNA"/>
</dbReference>
<dbReference type="GO" id="GO:0008170">
    <property type="term" value="F:N-methyltransferase activity"/>
    <property type="evidence" value="ECO:0007669"/>
    <property type="project" value="UniProtKB-ARBA"/>
</dbReference>
<feature type="domain" description="C2H2-type" evidence="7">
    <location>
        <begin position="658"/>
        <end position="681"/>
    </location>
</feature>
<proteinExistence type="predicted"/>
<evidence type="ECO:0000313" key="9">
    <source>
        <dbReference type="EMBL" id="CAH1724052.1"/>
    </source>
</evidence>
<reference evidence="9" key="2">
    <citation type="submission" date="2022-10" db="EMBL/GenBank/DDBJ databases">
        <authorList>
            <consortium name="ENA_rothamsted_submissions"/>
            <consortium name="culmorum"/>
            <person name="King R."/>
        </authorList>
    </citation>
    <scope>NUCLEOTIDE SEQUENCE</scope>
</reference>
<evidence type="ECO:0000313" key="10">
    <source>
        <dbReference type="Proteomes" id="UP001154329"/>
    </source>
</evidence>
<organism evidence="9 10">
    <name type="scientific">Aphis gossypii</name>
    <name type="common">Cotton aphid</name>
    <dbReference type="NCBI Taxonomy" id="80765"/>
    <lineage>
        <taxon>Eukaryota</taxon>
        <taxon>Metazoa</taxon>
        <taxon>Ecdysozoa</taxon>
        <taxon>Arthropoda</taxon>
        <taxon>Hexapoda</taxon>
        <taxon>Insecta</taxon>
        <taxon>Pterygota</taxon>
        <taxon>Neoptera</taxon>
        <taxon>Paraneoptera</taxon>
        <taxon>Hemiptera</taxon>
        <taxon>Sternorrhyncha</taxon>
        <taxon>Aphidomorpha</taxon>
        <taxon>Aphidoidea</taxon>
        <taxon>Aphididae</taxon>
        <taxon>Aphidini</taxon>
        <taxon>Aphis</taxon>
        <taxon>Aphis</taxon>
    </lineage>
</organism>
<protein>
    <recommendedName>
        <fullName evidence="11">PR domain zinc finger protein 10</fullName>
    </recommendedName>
</protein>
<dbReference type="Proteomes" id="UP001154329">
    <property type="component" value="Chromosome 2"/>
</dbReference>
<feature type="domain" description="C2H2-type" evidence="7">
    <location>
        <begin position="808"/>
        <end position="835"/>
    </location>
</feature>
<dbReference type="SMART" id="SM00355">
    <property type="entry name" value="ZnF_C2H2"/>
    <property type="match status" value="11"/>
</dbReference>
<feature type="domain" description="C2H2-type" evidence="7">
    <location>
        <begin position="780"/>
        <end position="808"/>
    </location>
</feature>
<keyword evidence="3 5" id="KW-0863">Zinc-finger</keyword>
<dbReference type="PANTHER" id="PTHR24379:SF121">
    <property type="entry name" value="C2H2-TYPE DOMAIN-CONTAINING PROTEIN"/>
    <property type="match status" value="1"/>
</dbReference>
<evidence type="ECO:0008006" key="11">
    <source>
        <dbReference type="Google" id="ProtNLM"/>
    </source>
</evidence>